<feature type="domain" description="HTH araC/xylS-type" evidence="5">
    <location>
        <begin position="192"/>
        <end position="290"/>
    </location>
</feature>
<dbReference type="PROSITE" id="PS00041">
    <property type="entry name" value="HTH_ARAC_FAMILY_1"/>
    <property type="match status" value="1"/>
</dbReference>
<dbReference type="InterPro" id="IPR018060">
    <property type="entry name" value="HTH_AraC"/>
</dbReference>
<keyword evidence="3" id="KW-0010">Activator</keyword>
<reference evidence="6 7" key="1">
    <citation type="submission" date="2020-05" db="EMBL/GenBank/DDBJ databases">
        <authorList>
            <person name="Niu N."/>
        </authorList>
    </citation>
    <scope>NUCLEOTIDE SEQUENCE [LARGE SCALE GENOMIC DNA]</scope>
    <source>
        <strain evidence="6 7">LMG10982</strain>
    </source>
</reference>
<dbReference type="EMBL" id="JABGBO010000008">
    <property type="protein sequence ID" value="NOL50090.1"/>
    <property type="molecule type" value="Genomic_DNA"/>
</dbReference>
<keyword evidence="4" id="KW-0804">Transcription</keyword>
<evidence type="ECO:0000313" key="6">
    <source>
        <dbReference type="EMBL" id="NOL50090.1"/>
    </source>
</evidence>
<keyword evidence="1" id="KW-0805">Transcription regulation</keyword>
<dbReference type="PANTHER" id="PTHR43280:SF28">
    <property type="entry name" value="HTH-TYPE TRANSCRIPTIONAL ACTIVATOR RHAS"/>
    <property type="match status" value="1"/>
</dbReference>
<name>A0A7Y4LAQ8_9BURK</name>
<dbReference type="PANTHER" id="PTHR43280">
    <property type="entry name" value="ARAC-FAMILY TRANSCRIPTIONAL REGULATOR"/>
    <property type="match status" value="1"/>
</dbReference>
<dbReference type="GO" id="GO:0003700">
    <property type="term" value="F:DNA-binding transcription factor activity"/>
    <property type="evidence" value="ECO:0007669"/>
    <property type="project" value="InterPro"/>
</dbReference>
<dbReference type="PRINTS" id="PR00032">
    <property type="entry name" value="HTHARAC"/>
</dbReference>
<accession>A0A7Y4LAQ8</accession>
<proteinExistence type="predicted"/>
<dbReference type="InterPro" id="IPR018062">
    <property type="entry name" value="HTH_AraC-typ_CS"/>
</dbReference>
<evidence type="ECO:0000256" key="1">
    <source>
        <dbReference type="ARBA" id="ARBA00023015"/>
    </source>
</evidence>
<dbReference type="InterPro" id="IPR020449">
    <property type="entry name" value="Tscrpt_reg_AraC-type_HTH"/>
</dbReference>
<comment type="caution">
    <text evidence="6">The sequence shown here is derived from an EMBL/GenBank/DDBJ whole genome shotgun (WGS) entry which is preliminary data.</text>
</comment>
<evidence type="ECO:0000259" key="5">
    <source>
        <dbReference type="PROSITE" id="PS01124"/>
    </source>
</evidence>
<evidence type="ECO:0000313" key="7">
    <source>
        <dbReference type="Proteomes" id="UP000541421"/>
    </source>
</evidence>
<dbReference type="AlphaFoldDB" id="A0A7Y4LAQ8"/>
<protein>
    <submittedName>
        <fullName evidence="6">Helix-turn-helix transcriptional regulator</fullName>
    </submittedName>
</protein>
<dbReference type="InterPro" id="IPR037923">
    <property type="entry name" value="HTH-like"/>
</dbReference>
<gene>
    <name evidence="6" type="ORF">HKX40_08080</name>
</gene>
<dbReference type="RefSeq" id="WP_171589073.1">
    <property type="nucleotide sequence ID" value="NZ_JABGBO010000008.1"/>
</dbReference>
<organism evidence="6 7">
    <name type="scientific">Pelistega europaea</name>
    <dbReference type="NCBI Taxonomy" id="106147"/>
    <lineage>
        <taxon>Bacteria</taxon>
        <taxon>Pseudomonadati</taxon>
        <taxon>Pseudomonadota</taxon>
        <taxon>Betaproteobacteria</taxon>
        <taxon>Burkholderiales</taxon>
        <taxon>Alcaligenaceae</taxon>
        <taxon>Pelistega</taxon>
    </lineage>
</organism>
<dbReference type="SMART" id="SM00342">
    <property type="entry name" value="HTH_ARAC"/>
    <property type="match status" value="1"/>
</dbReference>
<keyword evidence="7" id="KW-1185">Reference proteome</keyword>
<dbReference type="GO" id="GO:0043565">
    <property type="term" value="F:sequence-specific DNA binding"/>
    <property type="evidence" value="ECO:0007669"/>
    <property type="project" value="InterPro"/>
</dbReference>
<dbReference type="Pfam" id="PF02311">
    <property type="entry name" value="AraC_binding"/>
    <property type="match status" value="1"/>
</dbReference>
<evidence type="ECO:0000256" key="4">
    <source>
        <dbReference type="ARBA" id="ARBA00023163"/>
    </source>
</evidence>
<dbReference type="SUPFAM" id="SSF51215">
    <property type="entry name" value="Regulatory protein AraC"/>
    <property type="match status" value="1"/>
</dbReference>
<dbReference type="Gene3D" id="1.10.10.60">
    <property type="entry name" value="Homeodomain-like"/>
    <property type="match status" value="2"/>
</dbReference>
<keyword evidence="2" id="KW-0238">DNA-binding</keyword>
<sequence>MSYPPRSTQVNGDFPFITTNELKENHLYAIKDLALSVYTQHYTHGLFDNVPLHWHETFQIVWVSTGELDYCVNEEHFILCPDTLLLLNHHQLHTSHTTQQNVRTLCINFDCSIFSAFVQQQFIIPLMQRDNFSYALIPLSPQQLSKLQELSNLSHEKLYYFSLINFISQIIENTLKHLPSKIVNKKELTTFHMMVDYIHKNYAQPLTVAMIAKHALSNKNRCTALFKKYAHTSPIKYLNTHRLHIAREMLLHSDQSISEIALASGFNQISYFIVQFRLGYGKTPLQYRHAFT</sequence>
<dbReference type="Pfam" id="PF12833">
    <property type="entry name" value="HTH_18"/>
    <property type="match status" value="1"/>
</dbReference>
<dbReference type="InterPro" id="IPR003313">
    <property type="entry name" value="AraC-bd"/>
</dbReference>
<dbReference type="SUPFAM" id="SSF46689">
    <property type="entry name" value="Homeodomain-like"/>
    <property type="match status" value="2"/>
</dbReference>
<dbReference type="InterPro" id="IPR009057">
    <property type="entry name" value="Homeodomain-like_sf"/>
</dbReference>
<evidence type="ECO:0000256" key="3">
    <source>
        <dbReference type="ARBA" id="ARBA00023159"/>
    </source>
</evidence>
<dbReference type="Gene3D" id="2.60.120.10">
    <property type="entry name" value="Jelly Rolls"/>
    <property type="match status" value="1"/>
</dbReference>
<dbReference type="PROSITE" id="PS01124">
    <property type="entry name" value="HTH_ARAC_FAMILY_2"/>
    <property type="match status" value="1"/>
</dbReference>
<dbReference type="InterPro" id="IPR014710">
    <property type="entry name" value="RmlC-like_jellyroll"/>
</dbReference>
<evidence type="ECO:0000256" key="2">
    <source>
        <dbReference type="ARBA" id="ARBA00023125"/>
    </source>
</evidence>
<dbReference type="Proteomes" id="UP000541421">
    <property type="component" value="Unassembled WGS sequence"/>
</dbReference>